<feature type="region of interest" description="Disordered" evidence="5">
    <location>
        <begin position="484"/>
        <end position="503"/>
    </location>
</feature>
<feature type="transmembrane region" description="Helical" evidence="6">
    <location>
        <begin position="393"/>
        <end position="415"/>
    </location>
</feature>
<feature type="transmembrane region" description="Helical" evidence="6">
    <location>
        <begin position="101"/>
        <end position="119"/>
    </location>
</feature>
<keyword evidence="4 6" id="KW-0472">Membrane</keyword>
<feature type="transmembrane region" description="Helical" evidence="6">
    <location>
        <begin position="457"/>
        <end position="476"/>
    </location>
</feature>
<feature type="compositionally biased region" description="Polar residues" evidence="5">
    <location>
        <begin position="493"/>
        <end position="503"/>
    </location>
</feature>
<feature type="transmembrane region" description="Helical" evidence="6">
    <location>
        <begin position="158"/>
        <end position="180"/>
    </location>
</feature>
<evidence type="ECO:0000313" key="12">
    <source>
        <dbReference type="Proteomes" id="UP000663889"/>
    </source>
</evidence>
<proteinExistence type="predicted"/>
<dbReference type="SUPFAM" id="SSF103473">
    <property type="entry name" value="MFS general substrate transporter"/>
    <property type="match status" value="1"/>
</dbReference>
<dbReference type="Proteomes" id="UP000663889">
    <property type="component" value="Unassembled WGS sequence"/>
</dbReference>
<evidence type="ECO:0000259" key="7">
    <source>
        <dbReference type="PROSITE" id="PS50850"/>
    </source>
</evidence>
<organism evidence="9 12">
    <name type="scientific">Rotaria sordida</name>
    <dbReference type="NCBI Taxonomy" id="392033"/>
    <lineage>
        <taxon>Eukaryota</taxon>
        <taxon>Metazoa</taxon>
        <taxon>Spiralia</taxon>
        <taxon>Gnathifera</taxon>
        <taxon>Rotifera</taxon>
        <taxon>Eurotatoria</taxon>
        <taxon>Bdelloidea</taxon>
        <taxon>Philodinida</taxon>
        <taxon>Philodinidae</taxon>
        <taxon>Rotaria</taxon>
    </lineage>
</organism>
<protein>
    <recommendedName>
        <fullName evidence="7">Major facilitator superfamily (MFS) profile domain-containing protein</fullName>
    </recommendedName>
</protein>
<gene>
    <name evidence="10" type="ORF">JXQ802_LOCUS46060</name>
    <name evidence="8" type="ORF">PYM288_LOCUS30332</name>
    <name evidence="9" type="ORF">SEV965_LOCUS29079</name>
</gene>
<evidence type="ECO:0000256" key="5">
    <source>
        <dbReference type="SAM" id="MobiDB-lite"/>
    </source>
</evidence>
<accession>A0A815HRA2</accession>
<reference evidence="9" key="1">
    <citation type="submission" date="2021-02" db="EMBL/GenBank/DDBJ databases">
        <authorList>
            <person name="Nowell W R."/>
        </authorList>
    </citation>
    <scope>NUCLEOTIDE SEQUENCE</scope>
</reference>
<comment type="subcellular location">
    <subcellularLocation>
        <location evidence="1">Membrane</location>
        <topology evidence="1">Multi-pass membrane protein</topology>
    </subcellularLocation>
</comment>
<evidence type="ECO:0000256" key="6">
    <source>
        <dbReference type="SAM" id="Phobius"/>
    </source>
</evidence>
<feature type="transmembrane region" description="Helical" evidence="6">
    <location>
        <begin position="341"/>
        <end position="362"/>
    </location>
</feature>
<feature type="transmembrane region" description="Helical" evidence="6">
    <location>
        <begin position="192"/>
        <end position="213"/>
    </location>
</feature>
<dbReference type="InterPro" id="IPR005828">
    <property type="entry name" value="MFS_sugar_transport-like"/>
</dbReference>
<feature type="transmembrane region" description="Helical" evidence="6">
    <location>
        <begin position="369"/>
        <end position="387"/>
    </location>
</feature>
<sequence>MEEVSLENVIRRCGDFNRFQLIHYIFLSFLTLSSGINGFYYVFGLAEPDFSCRLSSNYSTSKCEDINGSTCNEFVYDRTIFGRTFTEEAGYVCSKAIKKTWLSTAYEIGAFAVLVTGSIADKIGRRKMIQILTIGLFSITVLTQALLQFVKMNINSKFILLFINQVVSAIDGYCIAFLLLMELTSSTHTSFACSLTLVAYTIGEVLLTIFAYVSRDWLLLKWIISIYFSISLPYLYFVPESPYWLLARKKYHELEICLRKMAKMNGRSEDRWLSLYNQLVDDTRLTEATTNEGKPTKRKFLRHLSRLAICGFIEFVTMLSYTKISYRLAAANGTFSPYWDFIIGAVVEAIGYLIAGALITTLLGRKYSLISFATLTSICVFIIPFIMKSYPLATVIVSQLGKLSVSSTVCVAWIYVPELFPTSMRGLANAVFVFLGSFGSILAPIIDEALSDKYVRISFYVYSGLIIVLVLIICTLPETRNHSFDDEEDRNDVTQTGEANIQM</sequence>
<evidence type="ECO:0000256" key="1">
    <source>
        <dbReference type="ARBA" id="ARBA00004141"/>
    </source>
</evidence>
<evidence type="ECO:0000256" key="2">
    <source>
        <dbReference type="ARBA" id="ARBA00022692"/>
    </source>
</evidence>
<feature type="transmembrane region" description="Helical" evidence="6">
    <location>
        <begin position="219"/>
        <end position="238"/>
    </location>
</feature>
<dbReference type="EMBL" id="CAJNOH010002772">
    <property type="protein sequence ID" value="CAF1309363.1"/>
    <property type="molecule type" value="Genomic_DNA"/>
</dbReference>
<dbReference type="InterPro" id="IPR036259">
    <property type="entry name" value="MFS_trans_sf"/>
</dbReference>
<evidence type="ECO:0000256" key="3">
    <source>
        <dbReference type="ARBA" id="ARBA00022989"/>
    </source>
</evidence>
<dbReference type="Pfam" id="PF00083">
    <property type="entry name" value="Sugar_tr"/>
    <property type="match status" value="1"/>
</dbReference>
<evidence type="ECO:0000313" key="10">
    <source>
        <dbReference type="EMBL" id="CAF1579514.1"/>
    </source>
</evidence>
<dbReference type="Proteomes" id="UP000663870">
    <property type="component" value="Unassembled WGS sequence"/>
</dbReference>
<dbReference type="PANTHER" id="PTHR24064">
    <property type="entry name" value="SOLUTE CARRIER FAMILY 22 MEMBER"/>
    <property type="match status" value="1"/>
</dbReference>
<dbReference type="Gene3D" id="1.20.1250.20">
    <property type="entry name" value="MFS general substrate transporter like domains"/>
    <property type="match status" value="1"/>
</dbReference>
<comment type="caution">
    <text evidence="9">The sequence shown here is derived from an EMBL/GenBank/DDBJ whole genome shotgun (WGS) entry which is preliminary data.</text>
</comment>
<dbReference type="InterPro" id="IPR020846">
    <property type="entry name" value="MFS_dom"/>
</dbReference>
<dbReference type="GO" id="GO:0016020">
    <property type="term" value="C:membrane"/>
    <property type="evidence" value="ECO:0007669"/>
    <property type="project" value="UniProtKB-SubCell"/>
</dbReference>
<keyword evidence="2 6" id="KW-0812">Transmembrane</keyword>
<keyword evidence="3 6" id="KW-1133">Transmembrane helix</keyword>
<evidence type="ECO:0000313" key="11">
    <source>
        <dbReference type="Proteomes" id="UP000663870"/>
    </source>
</evidence>
<keyword evidence="11" id="KW-1185">Reference proteome</keyword>
<feature type="transmembrane region" description="Helical" evidence="6">
    <location>
        <begin position="21"/>
        <end position="43"/>
    </location>
</feature>
<dbReference type="PROSITE" id="PS50850">
    <property type="entry name" value="MFS"/>
    <property type="match status" value="1"/>
</dbReference>
<dbReference type="EMBL" id="CAJNOL010004034">
    <property type="protein sequence ID" value="CAF1579514.1"/>
    <property type="molecule type" value="Genomic_DNA"/>
</dbReference>
<dbReference type="EMBL" id="CAJNOU010002868">
    <property type="protein sequence ID" value="CAF1355176.1"/>
    <property type="molecule type" value="Genomic_DNA"/>
</dbReference>
<feature type="transmembrane region" description="Helical" evidence="6">
    <location>
        <begin position="304"/>
        <end position="321"/>
    </location>
</feature>
<feature type="domain" description="Major facilitator superfamily (MFS) profile" evidence="7">
    <location>
        <begin position="30"/>
        <end position="481"/>
    </location>
</feature>
<dbReference type="Proteomes" id="UP000663854">
    <property type="component" value="Unassembled WGS sequence"/>
</dbReference>
<evidence type="ECO:0000313" key="8">
    <source>
        <dbReference type="EMBL" id="CAF1309363.1"/>
    </source>
</evidence>
<evidence type="ECO:0000256" key="4">
    <source>
        <dbReference type="ARBA" id="ARBA00023136"/>
    </source>
</evidence>
<feature type="transmembrane region" description="Helical" evidence="6">
    <location>
        <begin position="427"/>
        <end position="445"/>
    </location>
</feature>
<name>A0A815HRA2_9BILA</name>
<dbReference type="AlphaFoldDB" id="A0A815HRA2"/>
<evidence type="ECO:0000313" key="9">
    <source>
        <dbReference type="EMBL" id="CAF1355176.1"/>
    </source>
</evidence>
<feature type="transmembrane region" description="Helical" evidence="6">
    <location>
        <begin position="131"/>
        <end position="152"/>
    </location>
</feature>
<dbReference type="GO" id="GO:0022857">
    <property type="term" value="F:transmembrane transporter activity"/>
    <property type="evidence" value="ECO:0007669"/>
    <property type="project" value="InterPro"/>
</dbReference>